<sequence>MPDCQMNDNEIRRGVRDAVADNDVMLIDTMVEKEQPVPHLPEDAGVAKQESPLCEGDQNPVVIPRSHPVDHGHPDVEDLQQHNDSGHSPRENIFVEPPGTVHADTTADANTNEPHDNSGKPDVANLDPQNQLDSAKPNKSSLETKGEEMKVVESDNGTTGMEVPVENETSKEKSNIGVKVMELPSNNEIKEEKFNNGVTRLELLQENEKEKELENGMTGINEVPGAEAEEESRKPELDVGCEIDVKTPSKSFLLDSNAIGVDESGTEEEQAAFMKEVEIFHKERFLEFKPPRFYGEPLNCLKLWRAVIRLGGYEQVSQGFHFPNILIVIHFFFMCITFYCRLGRTFGLILVSEDVWQKFSKDDTKSGFWAANDYSFKGCLWFAFVAKVFVKIWSLKVYLGEAKVTSCKLWRQVGESFKPPK</sequence>
<dbReference type="GO" id="GO:0003677">
    <property type="term" value="F:DNA binding"/>
    <property type="evidence" value="ECO:0007669"/>
    <property type="project" value="UniProtKB-KW"/>
</dbReference>
<dbReference type="PANTHER" id="PTHR15348:SF0">
    <property type="entry name" value="PROTEIN DEAD RINGER"/>
    <property type="match status" value="1"/>
</dbReference>
<keyword evidence="1" id="KW-0805">Transcription regulation</keyword>
<dbReference type="InterPro" id="IPR001606">
    <property type="entry name" value="ARID_dom"/>
</dbReference>
<evidence type="ECO:0000313" key="8">
    <source>
        <dbReference type="EMBL" id="CAK9145974.1"/>
    </source>
</evidence>
<feature type="compositionally biased region" description="Basic and acidic residues" evidence="5">
    <location>
        <begin position="33"/>
        <end position="42"/>
    </location>
</feature>
<keyword evidence="3" id="KW-0804">Transcription</keyword>
<protein>
    <recommendedName>
        <fullName evidence="7">ARID domain-containing protein</fullName>
    </recommendedName>
</protein>
<reference evidence="8 9" key="1">
    <citation type="submission" date="2024-02" db="EMBL/GenBank/DDBJ databases">
        <authorList>
            <person name="Vignale AGUSTIN F."/>
            <person name="Sosa J E."/>
            <person name="Modenutti C."/>
        </authorList>
    </citation>
    <scope>NUCLEOTIDE SEQUENCE [LARGE SCALE GENOMIC DNA]</scope>
</reference>
<comment type="caution">
    <text evidence="8">The sequence shown here is derived from an EMBL/GenBank/DDBJ whole genome shotgun (WGS) entry which is preliminary data.</text>
</comment>
<dbReference type="CDD" id="cd16100">
    <property type="entry name" value="ARID"/>
    <property type="match status" value="1"/>
</dbReference>
<keyword evidence="6" id="KW-1133">Transmembrane helix</keyword>
<name>A0ABC8RSI9_9AQUA</name>
<dbReference type="Proteomes" id="UP001642360">
    <property type="component" value="Unassembled WGS sequence"/>
</dbReference>
<feature type="compositionally biased region" description="Polar residues" evidence="5">
    <location>
        <begin position="127"/>
        <end position="141"/>
    </location>
</feature>
<keyword evidence="2" id="KW-0238">DNA-binding</keyword>
<keyword evidence="4" id="KW-0539">Nucleus</keyword>
<evidence type="ECO:0000256" key="5">
    <source>
        <dbReference type="SAM" id="MobiDB-lite"/>
    </source>
</evidence>
<evidence type="ECO:0000256" key="1">
    <source>
        <dbReference type="ARBA" id="ARBA00023015"/>
    </source>
</evidence>
<dbReference type="PANTHER" id="PTHR15348">
    <property type="entry name" value="AT-RICH INTERACTIVE DOMAIN-CONTAINING PROTEIN ARID DOMAIN- CONTAINING PROTEIN DEAD RINGER PROTEIN B-CELL REGULATOR OF IGH TRANSCRIPTION BRIGHT"/>
    <property type="match status" value="1"/>
</dbReference>
<feature type="compositionally biased region" description="Basic and acidic residues" evidence="5">
    <location>
        <begin position="67"/>
        <end position="90"/>
    </location>
</feature>
<organism evidence="8 9">
    <name type="scientific">Ilex paraguariensis</name>
    <name type="common">yerba mate</name>
    <dbReference type="NCBI Taxonomy" id="185542"/>
    <lineage>
        <taxon>Eukaryota</taxon>
        <taxon>Viridiplantae</taxon>
        <taxon>Streptophyta</taxon>
        <taxon>Embryophyta</taxon>
        <taxon>Tracheophyta</taxon>
        <taxon>Spermatophyta</taxon>
        <taxon>Magnoliopsida</taxon>
        <taxon>eudicotyledons</taxon>
        <taxon>Gunneridae</taxon>
        <taxon>Pentapetalae</taxon>
        <taxon>asterids</taxon>
        <taxon>campanulids</taxon>
        <taxon>Aquifoliales</taxon>
        <taxon>Aquifoliaceae</taxon>
        <taxon>Ilex</taxon>
    </lineage>
</organism>
<feature type="transmembrane region" description="Helical" evidence="6">
    <location>
        <begin position="320"/>
        <end position="340"/>
    </location>
</feature>
<dbReference type="AlphaFoldDB" id="A0ABC8RSI9"/>
<evidence type="ECO:0000256" key="3">
    <source>
        <dbReference type="ARBA" id="ARBA00023163"/>
    </source>
</evidence>
<dbReference type="Gene3D" id="1.10.150.60">
    <property type="entry name" value="ARID DNA-binding domain"/>
    <property type="match status" value="1"/>
</dbReference>
<evidence type="ECO:0000256" key="4">
    <source>
        <dbReference type="ARBA" id="ARBA00023242"/>
    </source>
</evidence>
<accession>A0ABC8RSI9</accession>
<evidence type="ECO:0000259" key="7">
    <source>
        <dbReference type="PROSITE" id="PS51011"/>
    </source>
</evidence>
<keyword evidence="6" id="KW-0472">Membrane</keyword>
<feature type="domain" description="ARID" evidence="7">
    <location>
        <begin position="267"/>
        <end position="358"/>
    </location>
</feature>
<keyword evidence="6" id="KW-0812">Transmembrane</keyword>
<evidence type="ECO:0000256" key="6">
    <source>
        <dbReference type="SAM" id="Phobius"/>
    </source>
</evidence>
<dbReference type="PROSITE" id="PS51011">
    <property type="entry name" value="ARID"/>
    <property type="match status" value="1"/>
</dbReference>
<evidence type="ECO:0000256" key="2">
    <source>
        <dbReference type="ARBA" id="ARBA00023125"/>
    </source>
</evidence>
<dbReference type="Pfam" id="PF01388">
    <property type="entry name" value="ARID"/>
    <property type="match status" value="1"/>
</dbReference>
<dbReference type="EMBL" id="CAUOFW020001519">
    <property type="protein sequence ID" value="CAK9145974.1"/>
    <property type="molecule type" value="Genomic_DNA"/>
</dbReference>
<dbReference type="SMART" id="SM00501">
    <property type="entry name" value="BRIGHT"/>
    <property type="match status" value="1"/>
</dbReference>
<keyword evidence="9" id="KW-1185">Reference proteome</keyword>
<dbReference type="InterPro" id="IPR045147">
    <property type="entry name" value="ARI3A/B/C"/>
</dbReference>
<proteinExistence type="predicted"/>
<feature type="compositionally biased region" description="Basic and acidic residues" evidence="5">
    <location>
        <begin position="142"/>
        <end position="153"/>
    </location>
</feature>
<feature type="region of interest" description="Disordered" evidence="5">
    <location>
        <begin position="33"/>
        <end position="173"/>
    </location>
</feature>
<evidence type="ECO:0000313" key="9">
    <source>
        <dbReference type="Proteomes" id="UP001642360"/>
    </source>
</evidence>
<gene>
    <name evidence="8" type="ORF">ILEXP_LOCUS13790</name>
</gene>
<dbReference type="InterPro" id="IPR036431">
    <property type="entry name" value="ARID_dom_sf"/>
</dbReference>
<dbReference type="SUPFAM" id="SSF46774">
    <property type="entry name" value="ARID-like"/>
    <property type="match status" value="1"/>
</dbReference>